<accession>J3MRX0</accession>
<dbReference type="GeneID" id="102714761"/>
<dbReference type="KEGG" id="obr:102714761"/>
<sequence>MAMERERHGGVGCFSCCFGGGDGEGEGEGEELGHRAARALRTSSRWVRDRAVELPELVARAGRRRRKHPPQQLAGEFRYDPISYALNFEDEGAGGDGDGEAEPFKYMAFSARLPASPPPPATVLDVDRSP</sequence>
<proteinExistence type="predicted"/>
<dbReference type="HOGENOM" id="CLU_135319_0_0_1"/>
<name>J3MRX0_ORYBR</name>
<dbReference type="AlphaFoldDB" id="J3MRX0"/>
<dbReference type="Proteomes" id="UP000006038">
    <property type="component" value="Chromosome 8"/>
</dbReference>
<evidence type="ECO:0000313" key="3">
    <source>
        <dbReference type="Proteomes" id="UP000006038"/>
    </source>
</evidence>
<feature type="region of interest" description="Disordered" evidence="1">
    <location>
        <begin position="111"/>
        <end position="130"/>
    </location>
</feature>
<dbReference type="PANTHER" id="PTHR33168">
    <property type="entry name" value="STRESS INDUCED PROTEIN-RELATED"/>
    <property type="match status" value="1"/>
</dbReference>
<dbReference type="STRING" id="4533.J3MRX0"/>
<keyword evidence="3" id="KW-1185">Reference proteome</keyword>
<gene>
    <name evidence="2" type="primary">LOC102714761</name>
</gene>
<reference evidence="2" key="1">
    <citation type="journal article" date="2013" name="Nat. Commun.">
        <title>Whole-genome sequencing of Oryza brachyantha reveals mechanisms underlying Oryza genome evolution.</title>
        <authorList>
            <person name="Chen J."/>
            <person name="Huang Q."/>
            <person name="Gao D."/>
            <person name="Wang J."/>
            <person name="Lang Y."/>
            <person name="Liu T."/>
            <person name="Li B."/>
            <person name="Bai Z."/>
            <person name="Luis Goicoechea J."/>
            <person name="Liang C."/>
            <person name="Chen C."/>
            <person name="Zhang W."/>
            <person name="Sun S."/>
            <person name="Liao Y."/>
            <person name="Zhang X."/>
            <person name="Yang L."/>
            <person name="Song C."/>
            <person name="Wang M."/>
            <person name="Shi J."/>
            <person name="Liu G."/>
            <person name="Liu J."/>
            <person name="Zhou H."/>
            <person name="Zhou W."/>
            <person name="Yu Q."/>
            <person name="An N."/>
            <person name="Chen Y."/>
            <person name="Cai Q."/>
            <person name="Wang B."/>
            <person name="Liu B."/>
            <person name="Min J."/>
            <person name="Huang Y."/>
            <person name="Wu H."/>
            <person name="Li Z."/>
            <person name="Zhang Y."/>
            <person name="Yin Y."/>
            <person name="Song W."/>
            <person name="Jiang J."/>
            <person name="Jackson S.A."/>
            <person name="Wing R.A."/>
            <person name="Wang J."/>
            <person name="Chen M."/>
        </authorList>
    </citation>
    <scope>NUCLEOTIDE SEQUENCE [LARGE SCALE GENOMIC DNA]</scope>
    <source>
        <strain evidence="2">cv. IRGC 101232</strain>
    </source>
</reference>
<evidence type="ECO:0000256" key="1">
    <source>
        <dbReference type="SAM" id="MobiDB-lite"/>
    </source>
</evidence>
<reference evidence="2" key="2">
    <citation type="submission" date="2013-04" db="UniProtKB">
        <authorList>
            <consortium name="EnsemblPlants"/>
        </authorList>
    </citation>
    <scope>IDENTIFICATION</scope>
</reference>
<dbReference type="EnsemblPlants" id="OB08G18490.1">
    <property type="protein sequence ID" value="OB08G18490.1"/>
    <property type="gene ID" value="OB08G18490"/>
</dbReference>
<dbReference type="OrthoDB" id="657187at2759"/>
<dbReference type="RefSeq" id="XP_015695878.1">
    <property type="nucleotide sequence ID" value="XM_015840392.2"/>
</dbReference>
<dbReference type="Gramene" id="OB08G18490.1">
    <property type="protein sequence ID" value="OB08G18490.1"/>
    <property type="gene ID" value="OB08G18490"/>
</dbReference>
<organism evidence="2">
    <name type="scientific">Oryza brachyantha</name>
    <name type="common">malo sina</name>
    <dbReference type="NCBI Taxonomy" id="4533"/>
    <lineage>
        <taxon>Eukaryota</taxon>
        <taxon>Viridiplantae</taxon>
        <taxon>Streptophyta</taxon>
        <taxon>Embryophyta</taxon>
        <taxon>Tracheophyta</taxon>
        <taxon>Spermatophyta</taxon>
        <taxon>Magnoliopsida</taxon>
        <taxon>Liliopsida</taxon>
        <taxon>Poales</taxon>
        <taxon>Poaceae</taxon>
        <taxon>BOP clade</taxon>
        <taxon>Oryzoideae</taxon>
        <taxon>Oryzeae</taxon>
        <taxon>Oryzinae</taxon>
        <taxon>Oryza</taxon>
    </lineage>
</organism>
<protein>
    <submittedName>
        <fullName evidence="2">Uncharacterized protein</fullName>
    </submittedName>
</protein>
<evidence type="ECO:0000313" key="2">
    <source>
        <dbReference type="EnsemblPlants" id="OB08G18490.1"/>
    </source>
</evidence>
<dbReference type="eggNOG" id="ENOG502S8DW">
    <property type="taxonomic scope" value="Eukaryota"/>
</dbReference>
<dbReference type="OMA" id="RYDPISY"/>